<evidence type="ECO:0000256" key="6">
    <source>
        <dbReference type="SAM" id="Phobius"/>
    </source>
</evidence>
<feature type="transmembrane region" description="Helical" evidence="6">
    <location>
        <begin position="12"/>
        <end position="29"/>
    </location>
</feature>
<dbReference type="PANTHER" id="PTHR30506">
    <property type="entry name" value="INNER MEMBRANE PROTEIN"/>
    <property type="match status" value="1"/>
</dbReference>
<feature type="transmembrane region" description="Helical" evidence="6">
    <location>
        <begin position="41"/>
        <end position="60"/>
    </location>
</feature>
<feature type="transmembrane region" description="Helical" evidence="6">
    <location>
        <begin position="72"/>
        <end position="92"/>
    </location>
</feature>
<sequence length="208" mass="21723">MSGAATAGMRGMNLLGCIFVGVLAATGGGTVRDLLLGQTPVFWLVEAIDTIGLASFAVAATQNGIRRKCHPGTTIVICCITCSGGGILRDVLTSSPVMALSSHAQMYVSTAAFGSGAYLLARRYSKDPLFRVCAGFFTVVILRLLRRLGNEAGCAKESTLVFGQQRMPSSLLAVVCCSSRMGCVNLCSSRCCVLVVRVKGGGGWVGRM</sequence>
<evidence type="ECO:0000259" key="7">
    <source>
        <dbReference type="Pfam" id="PF03458"/>
    </source>
</evidence>
<evidence type="ECO:0000256" key="3">
    <source>
        <dbReference type="ARBA" id="ARBA00022692"/>
    </source>
</evidence>
<evidence type="ECO:0000256" key="5">
    <source>
        <dbReference type="ARBA" id="ARBA00023136"/>
    </source>
</evidence>
<evidence type="ECO:0000256" key="1">
    <source>
        <dbReference type="ARBA" id="ARBA00004651"/>
    </source>
</evidence>
<comment type="subcellular location">
    <subcellularLocation>
        <location evidence="1">Cell membrane</location>
        <topology evidence="1">Multi-pass membrane protein</topology>
    </subcellularLocation>
</comment>
<dbReference type="Proteomes" id="UP000002630">
    <property type="component" value="Linkage Group LG17"/>
</dbReference>
<keyword evidence="5 6" id="KW-0472">Membrane</keyword>
<evidence type="ECO:0000256" key="4">
    <source>
        <dbReference type="ARBA" id="ARBA00022989"/>
    </source>
</evidence>
<organism evidence="8 9">
    <name type="scientific">Ectocarpus siliculosus</name>
    <name type="common">Brown alga</name>
    <name type="synonym">Conferva siliculosa</name>
    <dbReference type="NCBI Taxonomy" id="2880"/>
    <lineage>
        <taxon>Eukaryota</taxon>
        <taxon>Sar</taxon>
        <taxon>Stramenopiles</taxon>
        <taxon>Ochrophyta</taxon>
        <taxon>PX clade</taxon>
        <taxon>Phaeophyceae</taxon>
        <taxon>Ectocarpales</taxon>
        <taxon>Ectocarpaceae</taxon>
        <taxon>Ectocarpus</taxon>
    </lineage>
</organism>
<keyword evidence="4 6" id="KW-1133">Transmembrane helix</keyword>
<evidence type="ECO:0000313" key="8">
    <source>
        <dbReference type="EMBL" id="CBN77211.1"/>
    </source>
</evidence>
<keyword evidence="9" id="KW-1185">Reference proteome</keyword>
<keyword evidence="3 6" id="KW-0812">Transmembrane</keyword>
<evidence type="ECO:0000313" key="9">
    <source>
        <dbReference type="Proteomes" id="UP000002630"/>
    </source>
</evidence>
<dbReference type="OrthoDB" id="10521643at2759"/>
<dbReference type="Pfam" id="PF03458">
    <property type="entry name" value="Gly_transporter"/>
    <property type="match status" value="2"/>
</dbReference>
<dbReference type="GO" id="GO:0005886">
    <property type="term" value="C:plasma membrane"/>
    <property type="evidence" value="ECO:0007669"/>
    <property type="project" value="UniProtKB-SubCell"/>
</dbReference>
<dbReference type="InParanoid" id="D8LLZ7"/>
<evidence type="ECO:0000256" key="2">
    <source>
        <dbReference type="ARBA" id="ARBA00022475"/>
    </source>
</evidence>
<proteinExistence type="predicted"/>
<feature type="transmembrane region" description="Helical" evidence="6">
    <location>
        <begin position="104"/>
        <end position="121"/>
    </location>
</feature>
<protein>
    <recommendedName>
        <fullName evidence="7">Glycine transporter domain-containing protein</fullName>
    </recommendedName>
</protein>
<feature type="domain" description="Glycine transporter" evidence="7">
    <location>
        <begin position="1"/>
        <end position="46"/>
    </location>
</feature>
<dbReference type="PANTHER" id="PTHR30506:SF3">
    <property type="entry name" value="UPF0126 INNER MEMBRANE PROTEIN YADS-RELATED"/>
    <property type="match status" value="1"/>
</dbReference>
<dbReference type="InterPro" id="IPR005115">
    <property type="entry name" value="Gly_transporter"/>
</dbReference>
<name>D8LLZ7_ECTSI</name>
<dbReference type="EMBL" id="FN648575">
    <property type="protein sequence ID" value="CBN77211.1"/>
    <property type="molecule type" value="Genomic_DNA"/>
</dbReference>
<feature type="domain" description="Glycine transporter" evidence="7">
    <location>
        <begin position="47"/>
        <end position="122"/>
    </location>
</feature>
<dbReference type="EMBL" id="FN649742">
    <property type="protein sequence ID" value="CBN77211.1"/>
    <property type="molecule type" value="Genomic_DNA"/>
</dbReference>
<gene>
    <name evidence="8" type="ORF">Esi_0038_0094</name>
</gene>
<accession>D8LLZ7</accession>
<dbReference type="AlphaFoldDB" id="D8LLZ7"/>
<reference evidence="8 9" key="1">
    <citation type="journal article" date="2010" name="Nature">
        <title>The Ectocarpus genome and the independent evolution of multicellularity in brown algae.</title>
        <authorList>
            <person name="Cock J.M."/>
            <person name="Sterck L."/>
            <person name="Rouze P."/>
            <person name="Scornet D."/>
            <person name="Allen A.E."/>
            <person name="Amoutzias G."/>
            <person name="Anthouard V."/>
            <person name="Artiguenave F."/>
            <person name="Aury J.M."/>
            <person name="Badger J.H."/>
            <person name="Beszteri B."/>
            <person name="Billiau K."/>
            <person name="Bonnet E."/>
            <person name="Bothwell J.H."/>
            <person name="Bowler C."/>
            <person name="Boyen C."/>
            <person name="Brownlee C."/>
            <person name="Carrano C.J."/>
            <person name="Charrier B."/>
            <person name="Cho G.Y."/>
            <person name="Coelho S.M."/>
            <person name="Collen J."/>
            <person name="Corre E."/>
            <person name="Da Silva C."/>
            <person name="Delage L."/>
            <person name="Delaroque N."/>
            <person name="Dittami S.M."/>
            <person name="Doulbeau S."/>
            <person name="Elias M."/>
            <person name="Farnham G."/>
            <person name="Gachon C.M."/>
            <person name="Gschloessl B."/>
            <person name="Heesch S."/>
            <person name="Jabbari K."/>
            <person name="Jubin C."/>
            <person name="Kawai H."/>
            <person name="Kimura K."/>
            <person name="Kloareg B."/>
            <person name="Kupper F.C."/>
            <person name="Lang D."/>
            <person name="Le Bail A."/>
            <person name="Leblanc C."/>
            <person name="Lerouge P."/>
            <person name="Lohr M."/>
            <person name="Lopez P.J."/>
            <person name="Martens C."/>
            <person name="Maumus F."/>
            <person name="Michel G."/>
            <person name="Miranda-Saavedra D."/>
            <person name="Morales J."/>
            <person name="Moreau H."/>
            <person name="Motomura T."/>
            <person name="Nagasato C."/>
            <person name="Napoli C.A."/>
            <person name="Nelson D.R."/>
            <person name="Nyvall-Collen P."/>
            <person name="Peters A.F."/>
            <person name="Pommier C."/>
            <person name="Potin P."/>
            <person name="Poulain J."/>
            <person name="Quesneville H."/>
            <person name="Read B."/>
            <person name="Rensing S.A."/>
            <person name="Ritter A."/>
            <person name="Rousvoal S."/>
            <person name="Samanta M."/>
            <person name="Samson G."/>
            <person name="Schroeder D.C."/>
            <person name="Segurens B."/>
            <person name="Strittmatter M."/>
            <person name="Tonon T."/>
            <person name="Tregear J.W."/>
            <person name="Valentin K."/>
            <person name="von Dassow P."/>
            <person name="Yamagishi T."/>
            <person name="Van de Peer Y."/>
            <person name="Wincker P."/>
        </authorList>
    </citation>
    <scope>NUCLEOTIDE SEQUENCE [LARGE SCALE GENOMIC DNA]</scope>
    <source>
        <strain evidence="9">Ec32 / CCAP1310/4</strain>
    </source>
</reference>
<keyword evidence="2" id="KW-1003">Cell membrane</keyword>